<name>A0A368N5J1_9EURY</name>
<evidence type="ECO:0000313" key="3">
    <source>
        <dbReference type="Proteomes" id="UP000252189"/>
    </source>
</evidence>
<proteinExistence type="predicted"/>
<evidence type="ECO:0000313" key="2">
    <source>
        <dbReference type="EMBL" id="RCU44519.1"/>
    </source>
</evidence>
<gene>
    <name evidence="2" type="ORF">DU504_16635</name>
</gene>
<evidence type="ECO:0000256" key="1">
    <source>
        <dbReference type="SAM" id="MobiDB-lite"/>
    </source>
</evidence>
<protein>
    <submittedName>
        <fullName evidence="2">Uncharacterized protein</fullName>
    </submittedName>
</protein>
<organism evidence="2 3">
    <name type="scientific">Haloplanus salinus</name>
    <dbReference type="NCBI Taxonomy" id="1126245"/>
    <lineage>
        <taxon>Archaea</taxon>
        <taxon>Methanobacteriati</taxon>
        <taxon>Methanobacteriota</taxon>
        <taxon>Stenosarchaea group</taxon>
        <taxon>Halobacteria</taxon>
        <taxon>Halobacteriales</taxon>
        <taxon>Haloferacaceae</taxon>
        <taxon>Haloplanus</taxon>
    </lineage>
</organism>
<feature type="region of interest" description="Disordered" evidence="1">
    <location>
        <begin position="1"/>
        <end position="44"/>
    </location>
</feature>
<dbReference type="AlphaFoldDB" id="A0A368N5J1"/>
<sequence>MWDVDEPEEPPYDHLEDIPDDSPLITEWEAHSPDDEPPRPYVPFDRPTLSVYALHVEGAGDPRGFDRIGVGEIARVDILDESDLDEWPDDPDIETRELAGELSPPPRHPDINYDDLDALPQTNDVLQSIYTVNRHAKQFDEQAASAYHADQGAEARAYSLRKRALYRTKTVAIHRLVKADPTAVQIVRHELNGDNETYCLYLAPIDGDEDREYSFHQPLDAVEPELLQDVTGSDDRSTLPLETISFDITSETDSLERSLSDAISTLRQHDLDPDDYLDATVVEDYEWSYEISTTFS</sequence>
<dbReference type="EMBL" id="QPHM01000003">
    <property type="protein sequence ID" value="RCU44519.1"/>
    <property type="molecule type" value="Genomic_DNA"/>
</dbReference>
<dbReference type="Proteomes" id="UP000252189">
    <property type="component" value="Unassembled WGS sequence"/>
</dbReference>
<accession>A0A368N5J1</accession>
<keyword evidence="3" id="KW-1185">Reference proteome</keyword>
<feature type="compositionally biased region" description="Basic and acidic residues" evidence="1">
    <location>
        <begin position="28"/>
        <end position="38"/>
    </location>
</feature>
<feature type="compositionally biased region" description="Acidic residues" evidence="1">
    <location>
        <begin position="1"/>
        <end position="10"/>
    </location>
</feature>
<comment type="caution">
    <text evidence="2">The sequence shown here is derived from an EMBL/GenBank/DDBJ whole genome shotgun (WGS) entry which is preliminary data.</text>
</comment>
<reference evidence="2 3" key="1">
    <citation type="submission" date="2018-07" db="EMBL/GenBank/DDBJ databases">
        <title>Genome sequences of Haloplanus salinus JCM 18368T.</title>
        <authorList>
            <person name="Kim Y.B."/>
            <person name="Roh S.W."/>
        </authorList>
    </citation>
    <scope>NUCLEOTIDE SEQUENCE [LARGE SCALE GENOMIC DNA]</scope>
    <source>
        <strain evidence="2 3">JCM 18368</strain>
    </source>
</reference>